<evidence type="ECO:0000313" key="2">
    <source>
        <dbReference type="Proteomes" id="UP000325255"/>
    </source>
</evidence>
<comment type="caution">
    <text evidence="1">The sequence shown here is derived from an EMBL/GenBank/DDBJ whole genome shotgun (WGS) entry which is preliminary data.</text>
</comment>
<protein>
    <recommendedName>
        <fullName evidence="3">DNA polymerase III beta sliding clamp central domain-containing protein</fullName>
    </recommendedName>
</protein>
<dbReference type="Proteomes" id="UP000325255">
    <property type="component" value="Unassembled WGS sequence"/>
</dbReference>
<evidence type="ECO:0008006" key="3">
    <source>
        <dbReference type="Google" id="ProtNLM"/>
    </source>
</evidence>
<keyword evidence="2" id="KW-1185">Reference proteome</keyword>
<dbReference type="RefSeq" id="WP_150043215.1">
    <property type="nucleotide sequence ID" value="NZ_OW485608.1"/>
</dbReference>
<name>A0A5M6IMY7_9PROT</name>
<proteinExistence type="predicted"/>
<dbReference type="Gene3D" id="3.10.150.10">
    <property type="entry name" value="DNA Polymerase III, subunit A, domain 2"/>
    <property type="match status" value="1"/>
</dbReference>
<gene>
    <name evidence="1" type="ORF">F1189_22930</name>
</gene>
<accession>A0A5M6IMY7</accession>
<reference evidence="1 2" key="1">
    <citation type="submission" date="2019-09" db="EMBL/GenBank/DDBJ databases">
        <title>Genome sequence of Rhodovastum atsumiense, a diverse member of the Acetobacteraceae family of non-sulfur purple photosynthetic bacteria.</title>
        <authorList>
            <person name="Meyer T."/>
            <person name="Kyndt J."/>
        </authorList>
    </citation>
    <scope>NUCLEOTIDE SEQUENCE [LARGE SCALE GENOMIC DNA]</scope>
    <source>
        <strain evidence="1 2">DSM 21279</strain>
    </source>
</reference>
<organism evidence="1 2">
    <name type="scientific">Rhodovastum atsumiense</name>
    <dbReference type="NCBI Taxonomy" id="504468"/>
    <lineage>
        <taxon>Bacteria</taxon>
        <taxon>Pseudomonadati</taxon>
        <taxon>Pseudomonadota</taxon>
        <taxon>Alphaproteobacteria</taxon>
        <taxon>Acetobacterales</taxon>
        <taxon>Acetobacteraceae</taxon>
        <taxon>Rhodovastum</taxon>
    </lineage>
</organism>
<dbReference type="OrthoDB" id="8421503at2"/>
<dbReference type="AlphaFoldDB" id="A0A5M6IMY7"/>
<dbReference type="EMBL" id="VWPK01000046">
    <property type="protein sequence ID" value="KAA5609620.1"/>
    <property type="molecule type" value="Genomic_DNA"/>
</dbReference>
<sequence length="236" mass="25814">MTEQPDFHVMVRADLLVMAHRFVSADSLRVYLQGVWIEPSAEGGAVLVATDGWTMAVFHDPDAMVNRPVNICLPPAARIAGARSKTSTRRHAKPTFPFFALPANEPVPGRALGWITGAASVAEAAELADMRDANWCGVVRTMNSFTEWRVCVPRERKPSAHPGAFNPELLSRFAPIGKPMSIYLGQEHEPALIECGRTDFFGLIMPMKADRALFSDMKASAPAWMNAPAKAERQAA</sequence>
<evidence type="ECO:0000313" key="1">
    <source>
        <dbReference type="EMBL" id="KAA5609620.1"/>
    </source>
</evidence>